<gene>
    <name evidence="2" type="ORF">MZV50_17005</name>
</gene>
<evidence type="ECO:0000313" key="2">
    <source>
        <dbReference type="EMBL" id="USQ94291.1"/>
    </source>
</evidence>
<accession>A0ABY4ZNL5</accession>
<keyword evidence="1" id="KW-0812">Transmembrane</keyword>
<name>A0ABY4ZNL5_9CAUL</name>
<dbReference type="Proteomes" id="UP001057520">
    <property type="component" value="Chromosome"/>
</dbReference>
<sequence>MPTRIHLAPSGPSAPVPGIRRINLNRPLAIGAALVLWAAILVGLKLLTV</sequence>
<evidence type="ECO:0008006" key="4">
    <source>
        <dbReference type="Google" id="ProtNLM"/>
    </source>
</evidence>
<feature type="transmembrane region" description="Helical" evidence="1">
    <location>
        <begin position="28"/>
        <end position="47"/>
    </location>
</feature>
<evidence type="ECO:0000313" key="3">
    <source>
        <dbReference type="Proteomes" id="UP001057520"/>
    </source>
</evidence>
<dbReference type="EMBL" id="CP096040">
    <property type="protein sequence ID" value="USQ94291.1"/>
    <property type="molecule type" value="Genomic_DNA"/>
</dbReference>
<keyword evidence="1" id="KW-1133">Transmembrane helix</keyword>
<evidence type="ECO:0000256" key="1">
    <source>
        <dbReference type="SAM" id="Phobius"/>
    </source>
</evidence>
<proteinExistence type="predicted"/>
<reference evidence="2 3" key="1">
    <citation type="submission" date="2022-04" db="EMBL/GenBank/DDBJ databases">
        <title>Genome sequence of soybean root-associated Caulobacter segnis RL271.</title>
        <authorList>
            <person name="Longley R."/>
            <person name="Bonito G."/>
            <person name="Trigodet F."/>
            <person name="Crosson S."/>
            <person name="Fiebig A."/>
        </authorList>
    </citation>
    <scope>NUCLEOTIDE SEQUENCE [LARGE SCALE GENOMIC DNA]</scope>
    <source>
        <strain evidence="2 3">RL271</strain>
    </source>
</reference>
<protein>
    <recommendedName>
        <fullName evidence="4">ABC transporter permease</fullName>
    </recommendedName>
</protein>
<organism evidence="2 3">
    <name type="scientific">Caulobacter segnis</name>
    <dbReference type="NCBI Taxonomy" id="88688"/>
    <lineage>
        <taxon>Bacteria</taxon>
        <taxon>Pseudomonadati</taxon>
        <taxon>Pseudomonadota</taxon>
        <taxon>Alphaproteobacteria</taxon>
        <taxon>Caulobacterales</taxon>
        <taxon>Caulobacteraceae</taxon>
        <taxon>Caulobacter</taxon>
    </lineage>
</organism>
<keyword evidence="1" id="KW-0472">Membrane</keyword>
<keyword evidence="3" id="KW-1185">Reference proteome</keyword>